<protein>
    <submittedName>
        <fullName evidence="3">Peptidase family M23</fullName>
    </submittedName>
</protein>
<dbReference type="Pfam" id="PF01551">
    <property type="entry name" value="Peptidase_M23"/>
    <property type="match status" value="1"/>
</dbReference>
<feature type="domain" description="M23ase beta-sheet core" evidence="2">
    <location>
        <begin position="73"/>
        <end position="160"/>
    </location>
</feature>
<proteinExistence type="predicted"/>
<feature type="chain" id="PRO_5013065004" evidence="1">
    <location>
        <begin position="22"/>
        <end position="213"/>
    </location>
</feature>
<evidence type="ECO:0000259" key="2">
    <source>
        <dbReference type="Pfam" id="PF01551"/>
    </source>
</evidence>
<dbReference type="Proteomes" id="UP000184510">
    <property type="component" value="Unassembled WGS sequence"/>
</dbReference>
<dbReference type="EMBL" id="FQYR01000003">
    <property type="protein sequence ID" value="SHJ22650.1"/>
    <property type="molecule type" value="Genomic_DNA"/>
</dbReference>
<dbReference type="InterPro" id="IPR016047">
    <property type="entry name" value="M23ase_b-sheet_dom"/>
</dbReference>
<evidence type="ECO:0000256" key="1">
    <source>
        <dbReference type="SAM" id="SignalP"/>
    </source>
</evidence>
<organism evidence="3 4">
    <name type="scientific">Rubritalea squalenifaciens DSM 18772</name>
    <dbReference type="NCBI Taxonomy" id="1123071"/>
    <lineage>
        <taxon>Bacteria</taxon>
        <taxon>Pseudomonadati</taxon>
        <taxon>Verrucomicrobiota</taxon>
        <taxon>Verrucomicrobiia</taxon>
        <taxon>Verrucomicrobiales</taxon>
        <taxon>Rubritaleaceae</taxon>
        <taxon>Rubritalea</taxon>
    </lineage>
</organism>
<sequence>MIRFLLVWIVVTMTTAASLRAGQVMVELADGFDFPVGKPDAKNYYKARGMRLRPPVHFGEDWNGTGGGDSDLHDPIYAIANGVVTFAYDTKGGWGRVIIIRHAYRDPKSGKVEYCDSLYGHNRTMKVKVGDMVTRGQQIATMGNNRGMYPAHLHFEIRHNLKVGMHRESVPRTTGNWADPTSFIKKYRQLKKEWRKQAVPTGTYQVYKGFKGL</sequence>
<dbReference type="PANTHER" id="PTHR21666">
    <property type="entry name" value="PEPTIDASE-RELATED"/>
    <property type="match status" value="1"/>
</dbReference>
<gene>
    <name evidence="3" type="ORF">SAMN02745181_1497</name>
</gene>
<name>A0A1M6HKF5_9BACT</name>
<dbReference type="STRING" id="1123071.SAMN02745181_1497"/>
<dbReference type="CDD" id="cd12797">
    <property type="entry name" value="M23_peptidase"/>
    <property type="match status" value="1"/>
</dbReference>
<dbReference type="PANTHER" id="PTHR21666:SF270">
    <property type="entry name" value="MUREIN HYDROLASE ACTIVATOR ENVC"/>
    <property type="match status" value="1"/>
</dbReference>
<evidence type="ECO:0000313" key="3">
    <source>
        <dbReference type="EMBL" id="SHJ22650.1"/>
    </source>
</evidence>
<evidence type="ECO:0000313" key="4">
    <source>
        <dbReference type="Proteomes" id="UP000184510"/>
    </source>
</evidence>
<dbReference type="RefSeq" id="WP_143158859.1">
    <property type="nucleotide sequence ID" value="NZ_FQYR01000003.1"/>
</dbReference>
<keyword evidence="4" id="KW-1185">Reference proteome</keyword>
<dbReference type="GO" id="GO:0004222">
    <property type="term" value="F:metalloendopeptidase activity"/>
    <property type="evidence" value="ECO:0007669"/>
    <property type="project" value="TreeGrafter"/>
</dbReference>
<dbReference type="InParanoid" id="A0A1M6HKF5"/>
<dbReference type="InterPro" id="IPR050570">
    <property type="entry name" value="Cell_wall_metabolism_enzyme"/>
</dbReference>
<feature type="signal peptide" evidence="1">
    <location>
        <begin position="1"/>
        <end position="21"/>
    </location>
</feature>
<keyword evidence="1" id="KW-0732">Signal</keyword>
<dbReference type="InterPro" id="IPR011055">
    <property type="entry name" value="Dup_hybrid_motif"/>
</dbReference>
<dbReference type="AlphaFoldDB" id="A0A1M6HKF5"/>
<reference evidence="3 4" key="1">
    <citation type="submission" date="2016-11" db="EMBL/GenBank/DDBJ databases">
        <authorList>
            <person name="Jaros S."/>
            <person name="Januszkiewicz K."/>
            <person name="Wedrychowicz H."/>
        </authorList>
    </citation>
    <scope>NUCLEOTIDE SEQUENCE [LARGE SCALE GENOMIC DNA]</scope>
    <source>
        <strain evidence="3 4">DSM 18772</strain>
    </source>
</reference>
<dbReference type="OrthoDB" id="186147at2"/>
<dbReference type="Gene3D" id="2.70.70.10">
    <property type="entry name" value="Glucose Permease (Domain IIA)"/>
    <property type="match status" value="1"/>
</dbReference>
<dbReference type="SUPFAM" id="SSF51261">
    <property type="entry name" value="Duplicated hybrid motif"/>
    <property type="match status" value="1"/>
</dbReference>
<accession>A0A1M6HKF5</accession>